<keyword evidence="3" id="KW-1185">Reference proteome</keyword>
<feature type="domain" description="N-acetyltransferase" evidence="1">
    <location>
        <begin position="54"/>
        <end position="201"/>
    </location>
</feature>
<protein>
    <submittedName>
        <fullName evidence="2">Acetyltransferase</fullName>
    </submittedName>
</protein>
<dbReference type="STRING" id="1440053.GCA_000718095_03749"/>
<keyword evidence="2" id="KW-0808">Transferase</keyword>
<gene>
    <name evidence="2" type="ORF">Y717_18165</name>
</gene>
<sequence length="203" mass="22660">MGAGIRRAGIRRAGESDRPVLVRLLEEAFDDDPVSCWVFPDKAHRHRVHGLFLGVFADVALAEGWVDILEDETAMALWLPVPAGLPDEEDDTPARMRAIADPDNERAELVGRLTGAIHPHDRAHAYLLMIAVSPEHQGRGLGRALIEPVLERCDREGLPAYLEASSERSRRLYERLGFSFMGSTVDLPDGPHMWPMWREPRGG</sequence>
<dbReference type="AlphaFoldDB" id="A0A2T7TEE3"/>
<dbReference type="EMBL" id="AZSP01000027">
    <property type="protein sequence ID" value="PVE13496.1"/>
    <property type="molecule type" value="Genomic_DNA"/>
</dbReference>
<dbReference type="InterPro" id="IPR000182">
    <property type="entry name" value="GNAT_dom"/>
</dbReference>
<name>A0A2T7TEE3_9ACTN</name>
<dbReference type="Proteomes" id="UP000245992">
    <property type="component" value="Unassembled WGS sequence"/>
</dbReference>
<evidence type="ECO:0000313" key="2">
    <source>
        <dbReference type="EMBL" id="PVE13496.1"/>
    </source>
</evidence>
<dbReference type="SUPFAM" id="SSF55729">
    <property type="entry name" value="Acyl-CoA N-acyltransferases (Nat)"/>
    <property type="match status" value="1"/>
</dbReference>
<evidence type="ECO:0000313" key="3">
    <source>
        <dbReference type="Proteomes" id="UP000245992"/>
    </source>
</evidence>
<dbReference type="Pfam" id="PF00583">
    <property type="entry name" value="Acetyltransf_1"/>
    <property type="match status" value="1"/>
</dbReference>
<proteinExistence type="predicted"/>
<dbReference type="GO" id="GO:0016747">
    <property type="term" value="F:acyltransferase activity, transferring groups other than amino-acyl groups"/>
    <property type="evidence" value="ECO:0007669"/>
    <property type="project" value="InterPro"/>
</dbReference>
<organism evidence="2 3">
    <name type="scientific">Streptomyces scopuliridis RB72</name>
    <dbReference type="NCBI Taxonomy" id="1440053"/>
    <lineage>
        <taxon>Bacteria</taxon>
        <taxon>Bacillati</taxon>
        <taxon>Actinomycetota</taxon>
        <taxon>Actinomycetes</taxon>
        <taxon>Kitasatosporales</taxon>
        <taxon>Streptomycetaceae</taxon>
        <taxon>Streptomyces</taxon>
    </lineage>
</organism>
<dbReference type="PANTHER" id="PTHR42791">
    <property type="entry name" value="GNAT FAMILY ACETYLTRANSFERASE"/>
    <property type="match status" value="1"/>
</dbReference>
<evidence type="ECO:0000259" key="1">
    <source>
        <dbReference type="PROSITE" id="PS51186"/>
    </source>
</evidence>
<dbReference type="PANTHER" id="PTHR42791:SF1">
    <property type="entry name" value="N-ACETYLTRANSFERASE DOMAIN-CONTAINING PROTEIN"/>
    <property type="match status" value="1"/>
</dbReference>
<accession>A0A2T7TEE3</accession>
<dbReference type="InterPro" id="IPR016181">
    <property type="entry name" value="Acyl_CoA_acyltransferase"/>
</dbReference>
<dbReference type="InterPro" id="IPR052523">
    <property type="entry name" value="Trichothecene_AcTrans"/>
</dbReference>
<dbReference type="PROSITE" id="PS51186">
    <property type="entry name" value="GNAT"/>
    <property type="match status" value="1"/>
</dbReference>
<dbReference type="CDD" id="cd04301">
    <property type="entry name" value="NAT_SF"/>
    <property type="match status" value="1"/>
</dbReference>
<dbReference type="RefSeq" id="WP_030352791.1">
    <property type="nucleotide sequence ID" value="NZ_AZSP01000027.1"/>
</dbReference>
<reference evidence="2 3" key="1">
    <citation type="submission" date="2013-12" db="EMBL/GenBank/DDBJ databases">
        <title>Annotated genome of Streptomyces scopuliridis.</title>
        <authorList>
            <person name="Olson J.B."/>
        </authorList>
    </citation>
    <scope>NUCLEOTIDE SEQUENCE [LARGE SCALE GENOMIC DNA]</scope>
    <source>
        <strain evidence="2 3">RB72</strain>
    </source>
</reference>
<dbReference type="OrthoDB" id="7057833at2"/>
<dbReference type="Gene3D" id="3.40.630.30">
    <property type="match status" value="1"/>
</dbReference>
<comment type="caution">
    <text evidence="2">The sequence shown here is derived from an EMBL/GenBank/DDBJ whole genome shotgun (WGS) entry which is preliminary data.</text>
</comment>